<feature type="region of interest" description="Disordered" evidence="1">
    <location>
        <begin position="100"/>
        <end position="393"/>
    </location>
</feature>
<feature type="compositionally biased region" description="Gly residues" evidence="1">
    <location>
        <begin position="331"/>
        <end position="347"/>
    </location>
</feature>
<reference evidence="2" key="2">
    <citation type="submission" date="2023-05" db="EMBL/GenBank/DDBJ databases">
        <authorList>
            <consortium name="Lawrence Berkeley National Laboratory"/>
            <person name="Steindorff A."/>
            <person name="Hensen N."/>
            <person name="Bonometti L."/>
            <person name="Westerberg I."/>
            <person name="Brannstrom I.O."/>
            <person name="Guillou S."/>
            <person name="Cros-Aarteil S."/>
            <person name="Calhoun S."/>
            <person name="Haridas S."/>
            <person name="Kuo A."/>
            <person name="Mondo S."/>
            <person name="Pangilinan J."/>
            <person name="Riley R."/>
            <person name="Labutti K."/>
            <person name="Andreopoulos B."/>
            <person name="Lipzen A."/>
            <person name="Chen C."/>
            <person name="Yanf M."/>
            <person name="Daum C."/>
            <person name="Ng V."/>
            <person name="Clum A."/>
            <person name="Ohm R."/>
            <person name="Martin F."/>
            <person name="Silar P."/>
            <person name="Natvig D."/>
            <person name="Lalanne C."/>
            <person name="Gautier V."/>
            <person name="Ament-Velasquez S.L."/>
            <person name="Kruys A."/>
            <person name="Hutchinson M.I."/>
            <person name="Powell A.J."/>
            <person name="Barry K."/>
            <person name="Miller A.N."/>
            <person name="Grigoriev I.V."/>
            <person name="Debuchy R."/>
            <person name="Gladieux P."/>
            <person name="Thoren M.H."/>
            <person name="Johannesson H."/>
        </authorList>
    </citation>
    <scope>NUCLEOTIDE SEQUENCE</scope>
    <source>
        <strain evidence="2">CBS 103.79</strain>
    </source>
</reference>
<gene>
    <name evidence="2" type="ORF">C8A05DRAFT_37509</name>
</gene>
<evidence type="ECO:0000256" key="1">
    <source>
        <dbReference type="SAM" id="MobiDB-lite"/>
    </source>
</evidence>
<feature type="compositionally biased region" description="Polar residues" evidence="1">
    <location>
        <begin position="114"/>
        <end position="129"/>
    </location>
</feature>
<reference evidence="2" key="1">
    <citation type="journal article" date="2023" name="Mol. Phylogenet. Evol.">
        <title>Genome-scale phylogeny and comparative genomics of the fungal order Sordariales.</title>
        <authorList>
            <person name="Hensen N."/>
            <person name="Bonometti L."/>
            <person name="Westerberg I."/>
            <person name="Brannstrom I.O."/>
            <person name="Guillou S."/>
            <person name="Cros-Aarteil S."/>
            <person name="Calhoun S."/>
            <person name="Haridas S."/>
            <person name="Kuo A."/>
            <person name="Mondo S."/>
            <person name="Pangilinan J."/>
            <person name="Riley R."/>
            <person name="LaButti K."/>
            <person name="Andreopoulos B."/>
            <person name="Lipzen A."/>
            <person name="Chen C."/>
            <person name="Yan M."/>
            <person name="Daum C."/>
            <person name="Ng V."/>
            <person name="Clum A."/>
            <person name="Steindorff A."/>
            <person name="Ohm R.A."/>
            <person name="Martin F."/>
            <person name="Silar P."/>
            <person name="Natvig D.O."/>
            <person name="Lalanne C."/>
            <person name="Gautier V."/>
            <person name="Ament-Velasquez S.L."/>
            <person name="Kruys A."/>
            <person name="Hutchinson M.I."/>
            <person name="Powell A.J."/>
            <person name="Barry K."/>
            <person name="Miller A.N."/>
            <person name="Grigoriev I.V."/>
            <person name="Debuchy R."/>
            <person name="Gladieux P."/>
            <person name="Hiltunen Thoren M."/>
            <person name="Johannesson H."/>
        </authorList>
    </citation>
    <scope>NUCLEOTIDE SEQUENCE</scope>
    <source>
        <strain evidence="2">CBS 103.79</strain>
    </source>
</reference>
<dbReference type="Proteomes" id="UP001303889">
    <property type="component" value="Unassembled WGS sequence"/>
</dbReference>
<evidence type="ECO:0000313" key="3">
    <source>
        <dbReference type="Proteomes" id="UP001303889"/>
    </source>
</evidence>
<evidence type="ECO:0000313" key="2">
    <source>
        <dbReference type="EMBL" id="KAK3898896.1"/>
    </source>
</evidence>
<proteinExistence type="predicted"/>
<name>A0AAN6RQX4_9PEZI</name>
<organism evidence="2 3">
    <name type="scientific">Staphylotrichum tortipilum</name>
    <dbReference type="NCBI Taxonomy" id="2831512"/>
    <lineage>
        <taxon>Eukaryota</taxon>
        <taxon>Fungi</taxon>
        <taxon>Dikarya</taxon>
        <taxon>Ascomycota</taxon>
        <taxon>Pezizomycotina</taxon>
        <taxon>Sordariomycetes</taxon>
        <taxon>Sordariomycetidae</taxon>
        <taxon>Sordariales</taxon>
        <taxon>Chaetomiaceae</taxon>
        <taxon>Staphylotrichum</taxon>
    </lineage>
</organism>
<feature type="compositionally biased region" description="Low complexity" evidence="1">
    <location>
        <begin position="228"/>
        <end position="264"/>
    </location>
</feature>
<feature type="compositionally biased region" description="Low complexity" evidence="1">
    <location>
        <begin position="148"/>
        <end position="191"/>
    </location>
</feature>
<feature type="compositionally biased region" description="Low complexity" evidence="1">
    <location>
        <begin position="279"/>
        <end position="330"/>
    </location>
</feature>
<protein>
    <submittedName>
        <fullName evidence="2">Uncharacterized protein</fullName>
    </submittedName>
</protein>
<accession>A0AAN6RQX4</accession>
<dbReference type="EMBL" id="MU855863">
    <property type="protein sequence ID" value="KAK3898896.1"/>
    <property type="molecule type" value="Genomic_DNA"/>
</dbReference>
<keyword evidence="3" id="KW-1185">Reference proteome</keyword>
<comment type="caution">
    <text evidence="2">The sequence shown here is derived from an EMBL/GenBank/DDBJ whole genome shotgun (WGS) entry which is preliminary data.</text>
</comment>
<dbReference type="AlphaFoldDB" id="A0AAN6RQX4"/>
<sequence>MCRYTATLLVCGHHIDLDIKGYCDRSDPCDEAEGEFGNIATTCNFNSICRMCASRERRARIRGQLIPDNNSLTRADVEVILPKPGNILISSAAVPARIATTTKPVSAQKRPASSAPTTTRTHPPASSTVLPPAPGHLPNAQLAPTPPSSSSSSSSTRPPLATPLSSSFFSSSTRPPRATSTTTHPPTCSTALPPTPGHLPNAELAPIPSSFSTRPSLASFINAPPPATTTQPPTSTTALPPATGRVPNPHSAPIPLSSSSPRPSLAFFIKAQSPSTKHPPITQLPPTTQTPPSFTRRPLPAHPTTSKTQTQTQAQAQTKPPSAGGTKTATGPGGPGRVAGMTVGEGGVPPPPPLLSPPLLDRQWPLPPRLPRRTRASGPTAADPRVGVAGEGG</sequence>